<evidence type="ECO:0000256" key="5">
    <source>
        <dbReference type="PROSITE-ProRule" id="PRU00169"/>
    </source>
</evidence>
<dbReference type="GO" id="GO:0010468">
    <property type="term" value="P:regulation of gene expression"/>
    <property type="evidence" value="ECO:0007669"/>
    <property type="project" value="UniProtKB-ARBA"/>
</dbReference>
<evidence type="ECO:0000256" key="2">
    <source>
        <dbReference type="ARBA" id="ARBA00023015"/>
    </source>
</evidence>
<dbReference type="GO" id="GO:0003677">
    <property type="term" value="F:DNA binding"/>
    <property type="evidence" value="ECO:0007669"/>
    <property type="project" value="UniProtKB-KW"/>
</dbReference>
<keyword evidence="1 5" id="KW-0597">Phosphoprotein</keyword>
<protein>
    <submittedName>
        <fullName evidence="7">Response regulator receiver domain-containing protein</fullName>
    </submittedName>
</protein>
<evidence type="ECO:0000259" key="6">
    <source>
        <dbReference type="PROSITE" id="PS50110"/>
    </source>
</evidence>
<keyword evidence="2" id="KW-0805">Transcription regulation</keyword>
<reference evidence="7 8" key="1">
    <citation type="submission" date="2019-03" db="EMBL/GenBank/DDBJ databases">
        <title>Genomic Encyclopedia of Type Strains, Phase IV (KMG-IV): sequencing the most valuable type-strain genomes for metagenomic binning, comparative biology and taxonomic classification.</title>
        <authorList>
            <person name="Goeker M."/>
        </authorList>
    </citation>
    <scope>NUCLEOTIDE SEQUENCE [LARGE SCALE GENOMIC DNA]</scope>
    <source>
        <strain evidence="7 8">DSM 25894</strain>
    </source>
</reference>
<evidence type="ECO:0000313" key="8">
    <source>
        <dbReference type="Proteomes" id="UP000294650"/>
    </source>
</evidence>
<dbReference type="InterPro" id="IPR011006">
    <property type="entry name" value="CheY-like_superfamily"/>
</dbReference>
<dbReference type="Proteomes" id="UP000294650">
    <property type="component" value="Unassembled WGS sequence"/>
</dbReference>
<comment type="caution">
    <text evidence="7">The sequence shown here is derived from an EMBL/GenBank/DDBJ whole genome shotgun (WGS) entry which is preliminary data.</text>
</comment>
<feature type="domain" description="Response regulatory" evidence="6">
    <location>
        <begin position="6"/>
        <end position="122"/>
    </location>
</feature>
<dbReference type="SUPFAM" id="SSF52172">
    <property type="entry name" value="CheY-like"/>
    <property type="match status" value="1"/>
</dbReference>
<dbReference type="InterPro" id="IPR039420">
    <property type="entry name" value="WalR-like"/>
</dbReference>
<dbReference type="EMBL" id="SMAN01000016">
    <property type="protein sequence ID" value="TCT19873.1"/>
    <property type="molecule type" value="Genomic_DNA"/>
</dbReference>
<evidence type="ECO:0000313" key="7">
    <source>
        <dbReference type="EMBL" id="TCT19873.1"/>
    </source>
</evidence>
<keyword evidence="4" id="KW-0804">Transcription</keyword>
<sequence>MTIPIKILIADDHPIVRDGFQKLLELTDGFEVIGTAENGKQAVRLVLLHHPVVILLDVYMPEMNGLETIQDIRALHSEARILLITSHPDDELVIQALLNGANGFLLKEWETERIVSAIQNSLKRANGLAGCYVAIPDNSTEESSRETWEFCCQCRAARYPNT</sequence>
<dbReference type="PANTHER" id="PTHR43214:SF43">
    <property type="entry name" value="TWO-COMPONENT RESPONSE REGULATOR"/>
    <property type="match status" value="1"/>
</dbReference>
<accession>A0A4R3MYP3</accession>
<dbReference type="Gene3D" id="3.40.50.2300">
    <property type="match status" value="1"/>
</dbReference>
<dbReference type="InterPro" id="IPR001789">
    <property type="entry name" value="Sig_transdc_resp-reg_receiver"/>
</dbReference>
<proteinExistence type="predicted"/>
<keyword evidence="8" id="KW-1185">Reference proteome</keyword>
<dbReference type="PANTHER" id="PTHR43214">
    <property type="entry name" value="TWO-COMPONENT RESPONSE REGULATOR"/>
    <property type="match status" value="1"/>
</dbReference>
<gene>
    <name evidence="7" type="ORF">EDD68_1161</name>
</gene>
<dbReference type="RefSeq" id="WP_165902151.1">
    <property type="nucleotide sequence ID" value="NZ_SMAN01000016.1"/>
</dbReference>
<dbReference type="PROSITE" id="PS50110">
    <property type="entry name" value="RESPONSE_REGULATORY"/>
    <property type="match status" value="1"/>
</dbReference>
<evidence type="ECO:0000256" key="4">
    <source>
        <dbReference type="ARBA" id="ARBA00023163"/>
    </source>
</evidence>
<dbReference type="Pfam" id="PF00072">
    <property type="entry name" value="Response_reg"/>
    <property type="match status" value="1"/>
</dbReference>
<evidence type="ECO:0000256" key="1">
    <source>
        <dbReference type="ARBA" id="ARBA00022553"/>
    </source>
</evidence>
<feature type="modified residue" description="4-aspartylphosphate" evidence="5">
    <location>
        <position position="57"/>
    </location>
</feature>
<dbReference type="CDD" id="cd17535">
    <property type="entry name" value="REC_NarL-like"/>
    <property type="match status" value="1"/>
</dbReference>
<evidence type="ECO:0000256" key="3">
    <source>
        <dbReference type="ARBA" id="ARBA00023125"/>
    </source>
</evidence>
<dbReference type="AlphaFoldDB" id="A0A4R3MYP3"/>
<name>A0A4R3MYP3_9BACI</name>
<organism evidence="7 8">
    <name type="scientific">Melghiribacillus thermohalophilus</name>
    <dbReference type="NCBI Taxonomy" id="1324956"/>
    <lineage>
        <taxon>Bacteria</taxon>
        <taxon>Bacillati</taxon>
        <taxon>Bacillota</taxon>
        <taxon>Bacilli</taxon>
        <taxon>Bacillales</taxon>
        <taxon>Bacillaceae</taxon>
        <taxon>Melghiribacillus</taxon>
    </lineage>
</organism>
<dbReference type="SMART" id="SM00448">
    <property type="entry name" value="REC"/>
    <property type="match status" value="1"/>
</dbReference>
<dbReference type="InterPro" id="IPR058245">
    <property type="entry name" value="NreC/VraR/RcsB-like_REC"/>
</dbReference>
<keyword evidence="3" id="KW-0238">DNA-binding</keyword>
<dbReference type="GO" id="GO:0000160">
    <property type="term" value="P:phosphorelay signal transduction system"/>
    <property type="evidence" value="ECO:0007669"/>
    <property type="project" value="InterPro"/>
</dbReference>